<evidence type="ECO:0000313" key="4">
    <source>
        <dbReference type="Proteomes" id="UP000220797"/>
    </source>
</evidence>
<dbReference type="NCBIfam" id="TIGR01607">
    <property type="entry name" value="PST-A"/>
    <property type="match status" value="1"/>
</dbReference>
<dbReference type="AlphaFoldDB" id="A0A1J1GZR3"/>
<dbReference type="InterPro" id="IPR022742">
    <property type="entry name" value="Hydrolase_4"/>
</dbReference>
<dbReference type="OMA" id="HGQSDGW"/>
<dbReference type="GeneID" id="39729024"/>
<evidence type="ECO:0000313" key="3">
    <source>
        <dbReference type="EMBL" id="CRG98064.1"/>
    </source>
</evidence>
<protein>
    <submittedName>
        <fullName evidence="3">Lysophospholipase, putative</fullName>
    </submittedName>
</protein>
<dbReference type="Proteomes" id="UP000220797">
    <property type="component" value="Unassembled WGS sequence"/>
</dbReference>
<name>A0A1J1GZR3_PLAGA</name>
<evidence type="ECO:0000256" key="1">
    <source>
        <dbReference type="SAM" id="MobiDB-lite"/>
    </source>
</evidence>
<dbReference type="VEuPathDB" id="PlasmoDB:PGAL8A_00049900"/>
<dbReference type="PANTHER" id="PTHR11614">
    <property type="entry name" value="PHOSPHOLIPASE-RELATED"/>
    <property type="match status" value="1"/>
</dbReference>
<dbReference type="InterPro" id="IPR006494">
    <property type="entry name" value="PST_A"/>
</dbReference>
<feature type="domain" description="Serine aminopeptidase S33" evidence="2">
    <location>
        <begin position="89"/>
        <end position="336"/>
    </location>
</feature>
<dbReference type="SUPFAM" id="SSF53474">
    <property type="entry name" value="alpha/beta-Hydrolases"/>
    <property type="match status" value="1"/>
</dbReference>
<feature type="region of interest" description="Disordered" evidence="1">
    <location>
        <begin position="1"/>
        <end position="21"/>
    </location>
</feature>
<comment type="caution">
    <text evidence="3">The sequence shown here is derived from an EMBL/GenBank/DDBJ whole genome shotgun (WGS) entry which is preliminary data.</text>
</comment>
<reference evidence="3" key="1">
    <citation type="submission" date="2015-04" db="EMBL/GenBank/DDBJ databases">
        <authorList>
            <consortium name="Pathogen Informatics"/>
        </authorList>
    </citation>
    <scope>NUCLEOTIDE SEQUENCE [LARGE SCALE GENOMIC DNA]</scope>
    <source>
        <strain evidence="3">8A</strain>
    </source>
</reference>
<dbReference type="InterPro" id="IPR051044">
    <property type="entry name" value="MAG_DAG_Lipase"/>
</dbReference>
<dbReference type="RefSeq" id="XP_028530861.1">
    <property type="nucleotide sequence ID" value="XM_028674516.1"/>
</dbReference>
<accession>A0A1J1GZR3</accession>
<organism evidence="3 4">
    <name type="scientific">Plasmodium gallinaceum</name>
    <dbReference type="NCBI Taxonomy" id="5849"/>
    <lineage>
        <taxon>Eukaryota</taxon>
        <taxon>Sar</taxon>
        <taxon>Alveolata</taxon>
        <taxon>Apicomplexa</taxon>
        <taxon>Aconoidasida</taxon>
        <taxon>Haemosporida</taxon>
        <taxon>Plasmodiidae</taxon>
        <taxon>Plasmodium</taxon>
        <taxon>Plasmodium (Haemamoeba)</taxon>
    </lineage>
</organism>
<keyword evidence="4" id="KW-1185">Reference proteome</keyword>
<proteinExistence type="predicted"/>
<sequence length="359" mass="41038">MAEGESSSKVKKKSTLDGNPKVDSFRNRDGLLLKTYAWLVQNPIGILILVHGMNSHIQFEYLKPNVEVVSNKEAKLIDGENFYLYQGSWIEQFNKNNFSVYGLDLQGHGQSEAWRGLRSNIKRYDDLVYDVLQFINRVHDMLSLSNKKDNSATLHENINSPNIPPIYIMGFSMGGNIVLRILEILGKSKDNSKVKISGCISLAGMVSIEHLKQKKSYKYFYIPMSKLASNLIPNARITPSLEFEKYPFVNDVMAFDKLKCDKPITCRFGYELLRAVDTLHEDMEHIDENIPLLFIHSKEDSACHYEGVVEFCNKLKNSKKELFTVENMDHMLTMEPGNEAILQKIIEWLTQISKELGSS</sequence>
<dbReference type="InterPro" id="IPR029058">
    <property type="entry name" value="AB_hydrolase_fold"/>
</dbReference>
<dbReference type="OrthoDB" id="2498029at2759"/>
<dbReference type="Pfam" id="PF12146">
    <property type="entry name" value="Hydrolase_4"/>
    <property type="match status" value="1"/>
</dbReference>
<dbReference type="Gene3D" id="3.40.50.1820">
    <property type="entry name" value="alpha/beta hydrolase"/>
    <property type="match status" value="1"/>
</dbReference>
<gene>
    <name evidence="3" type="ORF">PGAL8A_00049900</name>
</gene>
<dbReference type="EMBL" id="CVMV01000132">
    <property type="protein sequence ID" value="CRG98064.1"/>
    <property type="molecule type" value="Genomic_DNA"/>
</dbReference>
<evidence type="ECO:0000259" key="2">
    <source>
        <dbReference type="Pfam" id="PF12146"/>
    </source>
</evidence>